<feature type="chain" id="PRO_5045955367" evidence="1">
    <location>
        <begin position="22"/>
        <end position="211"/>
    </location>
</feature>
<dbReference type="EMBL" id="JAJTWU010000005">
    <property type="protein sequence ID" value="MCE4555601.1"/>
    <property type="molecule type" value="Genomic_DNA"/>
</dbReference>
<sequence length="211" mass="22054">MNQLITALGLALAHLTTLAQAPNQLVVPALPSSASATAASAPTFARVQVLGSLEPTLDLGCIAGSQVLPTHAPPDLFLAAFRCVMTDQFDRAARLMTIAQAFGQFDVARLTDRTVAAGPTVLARRMVGQVPREKLTALLTATRAAEASAALNAELCADLQRVGPPAYYPRYLVLHGLAAASGQSTPENSLKASFDGPAYWAAYLKGAVRCP</sequence>
<name>A0ABS8XXV2_9BURK</name>
<gene>
    <name evidence="2" type="ORF">LXT13_14440</name>
</gene>
<organism evidence="2 3">
    <name type="scientific">Pelomonas cellulosilytica</name>
    <dbReference type="NCBI Taxonomy" id="2906762"/>
    <lineage>
        <taxon>Bacteria</taxon>
        <taxon>Pseudomonadati</taxon>
        <taxon>Pseudomonadota</taxon>
        <taxon>Betaproteobacteria</taxon>
        <taxon>Burkholderiales</taxon>
        <taxon>Sphaerotilaceae</taxon>
        <taxon>Roseateles</taxon>
    </lineage>
</organism>
<dbReference type="RefSeq" id="WP_233372621.1">
    <property type="nucleotide sequence ID" value="NZ_JAJTWU010000005.1"/>
</dbReference>
<reference evidence="2 3" key="1">
    <citation type="submission" date="2021-12" db="EMBL/GenBank/DDBJ databases">
        <title>Genome seq of P8.</title>
        <authorList>
            <person name="Seo T."/>
        </authorList>
    </citation>
    <scope>NUCLEOTIDE SEQUENCE [LARGE SCALE GENOMIC DNA]</scope>
    <source>
        <strain evidence="2 3">P8</strain>
    </source>
</reference>
<accession>A0ABS8XXV2</accession>
<proteinExistence type="predicted"/>
<comment type="caution">
    <text evidence="2">The sequence shown here is derived from an EMBL/GenBank/DDBJ whole genome shotgun (WGS) entry which is preliminary data.</text>
</comment>
<keyword evidence="3" id="KW-1185">Reference proteome</keyword>
<keyword evidence="1" id="KW-0732">Signal</keyword>
<evidence type="ECO:0000313" key="2">
    <source>
        <dbReference type="EMBL" id="MCE4555601.1"/>
    </source>
</evidence>
<protein>
    <submittedName>
        <fullName evidence="2">Uncharacterized protein</fullName>
    </submittedName>
</protein>
<evidence type="ECO:0000256" key="1">
    <source>
        <dbReference type="SAM" id="SignalP"/>
    </source>
</evidence>
<dbReference type="Proteomes" id="UP001200741">
    <property type="component" value="Unassembled WGS sequence"/>
</dbReference>
<feature type="signal peptide" evidence="1">
    <location>
        <begin position="1"/>
        <end position="21"/>
    </location>
</feature>
<evidence type="ECO:0000313" key="3">
    <source>
        <dbReference type="Proteomes" id="UP001200741"/>
    </source>
</evidence>